<dbReference type="PANTHER" id="PTHR30033:SF1">
    <property type="entry name" value="FLAGELLAR HOOK-ASSOCIATED PROTEIN 1"/>
    <property type="match status" value="1"/>
</dbReference>
<dbReference type="Pfam" id="PF06429">
    <property type="entry name" value="Flg_bbr_C"/>
    <property type="match status" value="1"/>
</dbReference>
<accession>A0A841GJI6</accession>
<protein>
    <recommendedName>
        <fullName evidence="4">Flagellar hook-associated protein 1</fullName>
    </recommendedName>
</protein>
<keyword evidence="11" id="KW-0969">Cilium</keyword>
<feature type="coiled-coil region" evidence="7">
    <location>
        <begin position="143"/>
        <end position="174"/>
    </location>
</feature>
<evidence type="ECO:0000256" key="1">
    <source>
        <dbReference type="ARBA" id="ARBA00004365"/>
    </source>
</evidence>
<dbReference type="SUPFAM" id="SSF64518">
    <property type="entry name" value="Phase 1 flagellin"/>
    <property type="match status" value="1"/>
</dbReference>
<keyword evidence="11" id="KW-0282">Flagellum</keyword>
<dbReference type="Pfam" id="PF00460">
    <property type="entry name" value="Flg_bb_rod"/>
    <property type="match status" value="1"/>
</dbReference>
<evidence type="ECO:0000313" key="12">
    <source>
        <dbReference type="Proteomes" id="UP000555828"/>
    </source>
</evidence>
<dbReference type="GO" id="GO:0005198">
    <property type="term" value="F:structural molecule activity"/>
    <property type="evidence" value="ECO:0007669"/>
    <property type="project" value="InterPro"/>
</dbReference>
<dbReference type="PANTHER" id="PTHR30033">
    <property type="entry name" value="FLAGELLAR HOOK-ASSOCIATED PROTEIN 1"/>
    <property type="match status" value="1"/>
</dbReference>
<proteinExistence type="inferred from homology"/>
<dbReference type="Proteomes" id="UP000555828">
    <property type="component" value="Unassembled WGS sequence"/>
</dbReference>
<dbReference type="GO" id="GO:0009424">
    <property type="term" value="C:bacterial-type flagellum hook"/>
    <property type="evidence" value="ECO:0007669"/>
    <property type="project" value="InterPro"/>
</dbReference>
<sequence length="847" mass="95119">MPDISLFGALNTGLLGVYTSKLAMNVVSHNIANANTPGFSRQVPIIRTMPPIPATTLTQPSIPLQIGTGSKVKDIQRIRDEFLDIQYRQVNNKYNYWDSITANMHFVEQLFAEPGDSGIRYLFDSMWSGMEEIITDPTNSAAKRELVSRAEELVKNVKDLYSRLEQLREDLDYEISQRVEQINGMVRRLADINSKVRLSMALKSTPNDLLDERDRILDDLSKFADIFYTEDASGQISLRIGDQIVLTGSDVNELRALERPYGKGFKEIFVGNSKVDIHDGSLKAAIDLRDNIIVKYMNRLDEFVLYLTDKFNLIHKDGFNSDGSVTGLNFFNEMTADNIENSVLFRIAGSKRVEGGPIKYISGMSNRDNLSDITTKQFIDQGAIVFFDGSSNAQAISVNAGDTIQDFMNTVSSSGLWFNFETALHNSSTYLLRMTSNTNNLKDTLALDFNGNMFNTMGFNTKDVDIYVINQSEFNIQEGTYKIKINGTEANINVTSGYTINDLANDINSNFSSDVKAVVYNNKLLIIPTKNNNFDRNLVNIEDSNGLFTQANLHVETYKALDTSRETLDNILDHTSPFKITIGATSIEIDPTQTTLKELADKLNEVGTGILFDVTPHNKFVIRGTRSMNFKIDKTIKGPEALFVKLGFIDADSDPTNDWNEDYVFLNPFDEPKSLRERFAKADTLFIDKLTPNEPFRFVEKFNVNSTVSVNPETIAVDYGKIEDNTNWDAKVFTPTGQANTAIMEILSKMRFEKILNDGRESFAEYLGGIVAEMGVEGETAMKMKDNTDIIMKDISNERERVKGVSLDEEMANMIKFQHAFNASARVMTAVDEMIGRVIDRLGVVGR</sequence>
<dbReference type="InterPro" id="IPR001444">
    <property type="entry name" value="Flag_bb_rod_N"/>
</dbReference>
<name>A0A841GJI6_9BACT</name>
<evidence type="ECO:0000256" key="3">
    <source>
        <dbReference type="ARBA" id="ARBA00009677"/>
    </source>
</evidence>
<feature type="domain" description="Flagellar hook-associated protein FlgK helical" evidence="10">
    <location>
        <begin position="107"/>
        <end position="331"/>
    </location>
</feature>
<feature type="domain" description="Flagellar basal-body/hook protein C-terminal" evidence="9">
    <location>
        <begin position="804"/>
        <end position="839"/>
    </location>
</feature>
<evidence type="ECO:0000256" key="4">
    <source>
        <dbReference type="ARBA" id="ARBA00016244"/>
    </source>
</evidence>
<dbReference type="PRINTS" id="PR01005">
    <property type="entry name" value="FLGHOOKAP1"/>
</dbReference>
<evidence type="ECO:0000259" key="9">
    <source>
        <dbReference type="Pfam" id="PF06429"/>
    </source>
</evidence>
<feature type="domain" description="Flagellar basal body rod protein N-terminal" evidence="8">
    <location>
        <begin position="22"/>
        <end position="39"/>
    </location>
</feature>
<comment type="similarity">
    <text evidence="3">Belongs to the flagella basal body rod proteins family.</text>
</comment>
<comment type="subcellular location">
    <subcellularLocation>
        <location evidence="1">Bacterial flagellum</location>
    </subcellularLocation>
    <subcellularLocation>
        <location evidence="2">Secreted</location>
    </subcellularLocation>
</comment>
<dbReference type="AlphaFoldDB" id="A0A841GJI6"/>
<organism evidence="11 12">
    <name type="scientific">Thermosipho japonicus</name>
    <dbReference type="NCBI Taxonomy" id="90323"/>
    <lineage>
        <taxon>Bacteria</taxon>
        <taxon>Thermotogati</taxon>
        <taxon>Thermotogota</taxon>
        <taxon>Thermotogae</taxon>
        <taxon>Thermotogales</taxon>
        <taxon>Fervidobacteriaceae</taxon>
        <taxon>Thermosipho</taxon>
    </lineage>
</organism>
<dbReference type="NCBIfam" id="TIGR02492">
    <property type="entry name" value="flgK_ends"/>
    <property type="match status" value="1"/>
</dbReference>
<keyword evidence="5" id="KW-0964">Secreted</keyword>
<gene>
    <name evidence="11" type="ORF">HNP65_000965</name>
</gene>
<evidence type="ECO:0000259" key="10">
    <source>
        <dbReference type="Pfam" id="PF22638"/>
    </source>
</evidence>
<evidence type="ECO:0000256" key="5">
    <source>
        <dbReference type="ARBA" id="ARBA00022525"/>
    </source>
</evidence>
<evidence type="ECO:0000256" key="7">
    <source>
        <dbReference type="SAM" id="Coils"/>
    </source>
</evidence>
<keyword evidence="11" id="KW-0966">Cell projection</keyword>
<evidence type="ECO:0000259" key="8">
    <source>
        <dbReference type="Pfam" id="PF00460"/>
    </source>
</evidence>
<evidence type="ECO:0000313" key="11">
    <source>
        <dbReference type="EMBL" id="MBB6062527.1"/>
    </source>
</evidence>
<dbReference type="GO" id="GO:0005576">
    <property type="term" value="C:extracellular region"/>
    <property type="evidence" value="ECO:0007669"/>
    <property type="project" value="UniProtKB-SubCell"/>
</dbReference>
<keyword evidence="7" id="KW-0175">Coiled coil</keyword>
<dbReference type="InterPro" id="IPR002371">
    <property type="entry name" value="FlgK"/>
</dbReference>
<comment type="caution">
    <text evidence="11">The sequence shown here is derived from an EMBL/GenBank/DDBJ whole genome shotgun (WGS) entry which is preliminary data.</text>
</comment>
<evidence type="ECO:0000256" key="2">
    <source>
        <dbReference type="ARBA" id="ARBA00004613"/>
    </source>
</evidence>
<keyword evidence="12" id="KW-1185">Reference proteome</keyword>
<dbReference type="EMBL" id="JACHEX010000002">
    <property type="protein sequence ID" value="MBB6062527.1"/>
    <property type="molecule type" value="Genomic_DNA"/>
</dbReference>
<reference evidence="11 12" key="1">
    <citation type="submission" date="2020-08" db="EMBL/GenBank/DDBJ databases">
        <title>Genomic Encyclopedia of Type Strains, Phase IV (KMG-IV): sequencing the most valuable type-strain genomes for metagenomic binning, comparative biology and taxonomic classification.</title>
        <authorList>
            <person name="Goeker M."/>
        </authorList>
    </citation>
    <scope>NUCLEOTIDE SEQUENCE [LARGE SCALE GENOMIC DNA]</scope>
    <source>
        <strain evidence="11 12">DSM 13481</strain>
    </source>
</reference>
<dbReference type="RefSeq" id="WP_184619192.1">
    <property type="nucleotide sequence ID" value="NZ_JACHEX010000002.1"/>
</dbReference>
<dbReference type="InterPro" id="IPR053927">
    <property type="entry name" value="FlgK_helical"/>
</dbReference>
<keyword evidence="6" id="KW-0975">Bacterial flagellum</keyword>
<evidence type="ECO:0000256" key="6">
    <source>
        <dbReference type="ARBA" id="ARBA00023143"/>
    </source>
</evidence>
<dbReference type="Pfam" id="PF22638">
    <property type="entry name" value="FlgK_D1"/>
    <property type="match status" value="1"/>
</dbReference>
<dbReference type="GO" id="GO:0044780">
    <property type="term" value="P:bacterial-type flagellum assembly"/>
    <property type="evidence" value="ECO:0007669"/>
    <property type="project" value="InterPro"/>
</dbReference>
<dbReference type="InterPro" id="IPR010930">
    <property type="entry name" value="Flg_bb/hook_C_dom"/>
</dbReference>